<reference evidence="3 4" key="1">
    <citation type="submission" date="2016-06" db="EMBL/GenBank/DDBJ databases">
        <title>Draft Genome Sequence of Tenacibaculum soleae UCD-KL19.</title>
        <authorList>
            <person name="Eisen J.A."/>
            <person name="Coil D.A."/>
            <person name="Lujan K.M."/>
        </authorList>
    </citation>
    <scope>NUCLEOTIDE SEQUENCE [LARGE SCALE GENOMIC DNA]</scope>
    <source>
        <strain evidence="3 4">UCD-KL19</strain>
    </source>
</reference>
<feature type="repeat" description="ANK" evidence="1">
    <location>
        <begin position="212"/>
        <end position="244"/>
    </location>
</feature>
<dbReference type="PRINTS" id="PR00114">
    <property type="entry name" value="STPHPHTASE"/>
</dbReference>
<dbReference type="GO" id="GO:0016787">
    <property type="term" value="F:hydrolase activity"/>
    <property type="evidence" value="ECO:0007669"/>
    <property type="project" value="InterPro"/>
</dbReference>
<accession>A0A1B9XYV1</accession>
<evidence type="ECO:0000313" key="3">
    <source>
        <dbReference type="EMBL" id="OCK42651.1"/>
    </source>
</evidence>
<dbReference type="InterPro" id="IPR036770">
    <property type="entry name" value="Ankyrin_rpt-contain_sf"/>
</dbReference>
<evidence type="ECO:0000259" key="2">
    <source>
        <dbReference type="Pfam" id="PF00149"/>
    </source>
</evidence>
<dbReference type="SUPFAM" id="SSF48403">
    <property type="entry name" value="Ankyrin repeat"/>
    <property type="match status" value="1"/>
</dbReference>
<dbReference type="Proteomes" id="UP000093186">
    <property type="component" value="Unassembled WGS sequence"/>
</dbReference>
<dbReference type="Gene3D" id="1.25.40.20">
    <property type="entry name" value="Ankyrin repeat-containing domain"/>
    <property type="match status" value="1"/>
</dbReference>
<dbReference type="Pfam" id="PF12796">
    <property type="entry name" value="Ank_2"/>
    <property type="match status" value="1"/>
</dbReference>
<dbReference type="PANTHER" id="PTHR46546">
    <property type="entry name" value="SHEWANELLA-LIKE PROTEIN PHOSPHATASE 1"/>
    <property type="match status" value="1"/>
</dbReference>
<evidence type="ECO:0000313" key="4">
    <source>
        <dbReference type="Proteomes" id="UP000093186"/>
    </source>
</evidence>
<proteinExistence type="predicted"/>
<dbReference type="PANTHER" id="PTHR46546:SF4">
    <property type="entry name" value="SHEWANELLA-LIKE PROTEIN PHOSPHATASE 1"/>
    <property type="match status" value="1"/>
</dbReference>
<dbReference type="PROSITE" id="PS50088">
    <property type="entry name" value="ANK_REPEAT"/>
    <property type="match status" value="2"/>
</dbReference>
<comment type="caution">
    <text evidence="3">The sequence shown here is derived from an EMBL/GenBank/DDBJ whole genome shotgun (WGS) entry which is preliminary data.</text>
</comment>
<dbReference type="EMBL" id="MAKX01000013">
    <property type="protein sequence ID" value="OCK42651.1"/>
    <property type="molecule type" value="Genomic_DNA"/>
</dbReference>
<keyword evidence="1" id="KW-0040">ANK repeat</keyword>
<dbReference type="RefSeq" id="WP_068705412.1">
    <property type="nucleotide sequence ID" value="NZ_JAUOSG010000003.1"/>
</dbReference>
<dbReference type="Pfam" id="PF00149">
    <property type="entry name" value="Metallophos"/>
    <property type="match status" value="1"/>
</dbReference>
<dbReference type="SUPFAM" id="SSF56300">
    <property type="entry name" value="Metallo-dependent phosphatases"/>
    <property type="match status" value="1"/>
</dbReference>
<feature type="repeat" description="ANK" evidence="1">
    <location>
        <begin position="179"/>
        <end position="212"/>
    </location>
</feature>
<sequence>MPQFLNFMHSLIILLVFNSNISVQEPIINNKTNNHLEGKWEGNLEVNEEKVIGIVWRFETLKKDKLIGFMGPASKGIATIPMQNLVIANTKISFSIHSQGKYSGLISKSGINGIFITQSGKKLVLNMARELTQKQLRKRFGKSSANGKVDIQQEIALGNIEAIKTFLSKGNDVNALYGNGQTLLFAAIKNDRSHTIATYLLNNGANPNLITDGLTPLMYAVAYQNYTIAKMLITKKANVNLITKEKQSAIIFAIKGRDVKALQLLVDNGGDPSIKIQDNYSAIDLAKEENIKVILDVLHIPYEGITDGPYVTQTKTGRTATWINKGKKYTEEINYTNSQVIEYKGTKATLWNTTPKEVKKLEYTGDFKIGAVSDIHGQYDTFIKLLRNNGVINKKNKWTFGNGHFIVAGDMFDKGSQVTEVLWFLYNLEKQAEAKGGKLHILLGNHDVMVLNGNLRSVHPKYKEVGKILEKPFNTLFNKGTVLGDWLRTRPVLIKVNDILFTHGGLHPELITKGLSMKDINSQFKKQLVESELSEKRNKIGNYLHRGNGPIYYRGYFQGKIATTQQIDDLLAYFNIKNIVVGHTTHRNIETRYNGKVIVIDANMKSGNAGEILFWQSGEFVRGTLSGEILPIKK</sequence>
<dbReference type="InterPro" id="IPR029052">
    <property type="entry name" value="Metallo-depent_PP-like"/>
</dbReference>
<dbReference type="AlphaFoldDB" id="A0A1B9XYV1"/>
<dbReference type="STRING" id="447689.BA195_10795"/>
<dbReference type="InterPro" id="IPR002110">
    <property type="entry name" value="Ankyrin_rpt"/>
</dbReference>
<dbReference type="InterPro" id="IPR006186">
    <property type="entry name" value="Ser/Thr-sp_prot-phosphatase"/>
</dbReference>
<protein>
    <recommendedName>
        <fullName evidence="2">Calcineurin-like phosphoesterase domain-containing protein</fullName>
    </recommendedName>
</protein>
<name>A0A1B9XYV1_9FLAO</name>
<keyword evidence="4" id="KW-1185">Reference proteome</keyword>
<dbReference type="OrthoDB" id="7550081at2"/>
<evidence type="ECO:0000256" key="1">
    <source>
        <dbReference type="PROSITE-ProRule" id="PRU00023"/>
    </source>
</evidence>
<dbReference type="InterPro" id="IPR004843">
    <property type="entry name" value="Calcineurin-like_PHP"/>
</dbReference>
<feature type="domain" description="Calcineurin-like phosphoesterase" evidence="2">
    <location>
        <begin position="367"/>
        <end position="584"/>
    </location>
</feature>
<organism evidence="3 4">
    <name type="scientific">Tenacibaculum soleae</name>
    <dbReference type="NCBI Taxonomy" id="447689"/>
    <lineage>
        <taxon>Bacteria</taxon>
        <taxon>Pseudomonadati</taxon>
        <taxon>Bacteroidota</taxon>
        <taxon>Flavobacteriia</taxon>
        <taxon>Flavobacteriales</taxon>
        <taxon>Flavobacteriaceae</taxon>
        <taxon>Tenacibaculum</taxon>
    </lineage>
</organism>
<dbReference type="SMART" id="SM00248">
    <property type="entry name" value="ANK"/>
    <property type="match status" value="4"/>
</dbReference>
<gene>
    <name evidence="3" type="ORF">BA195_10795</name>
</gene>
<dbReference type="PROSITE" id="PS50297">
    <property type="entry name" value="ANK_REP_REGION"/>
    <property type="match status" value="1"/>
</dbReference>
<dbReference type="Gene3D" id="3.60.21.10">
    <property type="match status" value="1"/>
</dbReference>